<keyword evidence="3" id="KW-1185">Reference proteome</keyword>
<gene>
    <name evidence="2" type="ORF">FYJ79_03060</name>
</gene>
<proteinExistence type="predicted"/>
<accession>A0A844FT17</accession>
<feature type="domain" description="AbiEi antitoxin N-terminal" evidence="1">
    <location>
        <begin position="13"/>
        <end position="52"/>
    </location>
</feature>
<dbReference type="RefSeq" id="WP_154514504.1">
    <property type="nucleotide sequence ID" value="NZ_JAXFJJ010000059.1"/>
</dbReference>
<reference evidence="2 3" key="1">
    <citation type="submission" date="2019-08" db="EMBL/GenBank/DDBJ databases">
        <title>In-depth cultivation of the pig gut microbiome towards novel bacterial diversity and tailored functional studies.</title>
        <authorList>
            <person name="Wylensek D."/>
            <person name="Hitch T.C.A."/>
            <person name="Clavel T."/>
        </authorList>
    </citation>
    <scope>NUCLEOTIDE SEQUENCE [LARGE SCALE GENOMIC DNA]</scope>
    <source>
        <strain evidence="2 3">CA-Schmier-601-WT-3</strain>
    </source>
</reference>
<dbReference type="AlphaFoldDB" id="A0A844FT17"/>
<organism evidence="2 3">
    <name type="scientific">Sharpea porci</name>
    <dbReference type="NCBI Taxonomy" id="2652286"/>
    <lineage>
        <taxon>Bacteria</taxon>
        <taxon>Bacillati</taxon>
        <taxon>Bacillota</taxon>
        <taxon>Erysipelotrichia</taxon>
        <taxon>Erysipelotrichales</taxon>
        <taxon>Coprobacillaceae</taxon>
        <taxon>Sharpea</taxon>
    </lineage>
</organism>
<evidence type="ECO:0000259" key="1">
    <source>
        <dbReference type="Pfam" id="PF13338"/>
    </source>
</evidence>
<sequence length="197" mass="22731">MRNKERINNMIEMSGNGTITATQITKAGISRNVLKELCDEGVIYRFGRGLYVKCDAWEDDFYLLQQKYSRGIYSHDTALFLLGYSDRTPASYTMTFPKGYNAPSLKEENITIKRVIPKNYEMGIIEIQSPSGNPIYVYNLERTLCDILRGKGSDIQIVNDAMKRYASSNRIDMNKLIQYADQLHVKSRILRYMEILL</sequence>
<dbReference type="EMBL" id="VUNM01000004">
    <property type="protein sequence ID" value="MST88570.1"/>
    <property type="molecule type" value="Genomic_DNA"/>
</dbReference>
<evidence type="ECO:0000313" key="2">
    <source>
        <dbReference type="EMBL" id="MST88570.1"/>
    </source>
</evidence>
<dbReference type="InterPro" id="IPR025159">
    <property type="entry name" value="AbiEi_N"/>
</dbReference>
<comment type="caution">
    <text evidence="2">The sequence shown here is derived from an EMBL/GenBank/DDBJ whole genome shotgun (WGS) entry which is preliminary data.</text>
</comment>
<name>A0A844FT17_9FIRM</name>
<evidence type="ECO:0000313" key="3">
    <source>
        <dbReference type="Proteomes" id="UP000442619"/>
    </source>
</evidence>
<protein>
    <submittedName>
        <fullName evidence="2">Abortive phage infection protein</fullName>
    </submittedName>
</protein>
<dbReference type="Proteomes" id="UP000442619">
    <property type="component" value="Unassembled WGS sequence"/>
</dbReference>
<dbReference type="Pfam" id="PF13338">
    <property type="entry name" value="AbiEi_4"/>
    <property type="match status" value="1"/>
</dbReference>